<dbReference type="SUPFAM" id="SSF51658">
    <property type="entry name" value="Xylose isomerase-like"/>
    <property type="match status" value="1"/>
</dbReference>
<evidence type="ECO:0000313" key="4">
    <source>
        <dbReference type="Proteomes" id="UP000199344"/>
    </source>
</evidence>
<dbReference type="PANTHER" id="PTHR12110">
    <property type="entry name" value="HYDROXYPYRUVATE ISOMERASE"/>
    <property type="match status" value="1"/>
</dbReference>
<dbReference type="AlphaFoldDB" id="A0A1G7FB88"/>
<reference evidence="3 4" key="1">
    <citation type="submission" date="2016-10" db="EMBL/GenBank/DDBJ databases">
        <authorList>
            <person name="de Groot N.N."/>
        </authorList>
    </citation>
    <scope>NUCLEOTIDE SEQUENCE [LARGE SCALE GENOMIC DNA]</scope>
    <source>
        <strain evidence="3 4">DSM 22220</strain>
    </source>
</reference>
<dbReference type="InterPro" id="IPR013022">
    <property type="entry name" value="Xyl_isomerase-like_TIM-brl"/>
</dbReference>
<dbReference type="RefSeq" id="WP_090524916.1">
    <property type="nucleotide sequence ID" value="NZ_FNAH01000010.1"/>
</dbReference>
<feature type="chain" id="PRO_5011511986" evidence="1">
    <location>
        <begin position="26"/>
        <end position="290"/>
    </location>
</feature>
<evidence type="ECO:0000256" key="1">
    <source>
        <dbReference type="SAM" id="SignalP"/>
    </source>
</evidence>
<keyword evidence="1" id="KW-0732">Signal</keyword>
<dbReference type="InterPro" id="IPR036237">
    <property type="entry name" value="Xyl_isomerase-like_sf"/>
</dbReference>
<evidence type="ECO:0000259" key="2">
    <source>
        <dbReference type="Pfam" id="PF01261"/>
    </source>
</evidence>
<dbReference type="InterPro" id="IPR050312">
    <property type="entry name" value="IolE/XylAMocC-like"/>
</dbReference>
<dbReference type="EMBL" id="FNAH01000010">
    <property type="protein sequence ID" value="SDE73142.1"/>
    <property type="molecule type" value="Genomic_DNA"/>
</dbReference>
<feature type="signal peptide" evidence="1">
    <location>
        <begin position="1"/>
        <end position="25"/>
    </location>
</feature>
<accession>A0A1G7FB88</accession>
<proteinExistence type="predicted"/>
<sequence>MTFKTLKYGVVAATASLMAAPAVMAQDAEGAATGELPIAVQLYTLRDFGTLDERLAAVEAAGVTAVETVGMQETTAEDLKSQLDAHNIAAISTHAQLDDLRADLQGVVDFNKAIGNDTITVPYLAEDARPTDEAGWVALGEELKTISDELQAQDMRLAYHNHDFEMVDIGGRTALEVMMEAAGEDVMAQIDLAWVARGGLDPAEYLGRFEDRVFAVHAKDNAPEGENEDQRGFAALGEGVLDWAAILPAAEEAGVEWYIIEHDQPLAADEVVATGATFLTENLPDGATRD</sequence>
<evidence type="ECO:0000313" key="3">
    <source>
        <dbReference type="EMBL" id="SDE73142.1"/>
    </source>
</evidence>
<protein>
    <submittedName>
        <fullName evidence="3">Sugar phosphate isomerase/epimerase</fullName>
    </submittedName>
</protein>
<dbReference type="Proteomes" id="UP000199344">
    <property type="component" value="Unassembled WGS sequence"/>
</dbReference>
<gene>
    <name evidence="3" type="ORF">SAMN05421538_11074</name>
</gene>
<dbReference type="GO" id="GO:0016853">
    <property type="term" value="F:isomerase activity"/>
    <property type="evidence" value="ECO:0007669"/>
    <property type="project" value="UniProtKB-KW"/>
</dbReference>
<keyword evidence="4" id="KW-1185">Reference proteome</keyword>
<feature type="domain" description="Xylose isomerase-like TIM barrel" evidence="2">
    <location>
        <begin position="55"/>
        <end position="279"/>
    </location>
</feature>
<keyword evidence="3" id="KW-0413">Isomerase</keyword>
<dbReference type="PANTHER" id="PTHR12110:SF41">
    <property type="entry name" value="INOSOSE DEHYDRATASE"/>
    <property type="match status" value="1"/>
</dbReference>
<dbReference type="Pfam" id="PF01261">
    <property type="entry name" value="AP_endonuc_2"/>
    <property type="match status" value="1"/>
</dbReference>
<dbReference type="STRING" id="591205.SAMN05421538_11074"/>
<organism evidence="3 4">
    <name type="scientific">Paracoccus isoporae</name>
    <dbReference type="NCBI Taxonomy" id="591205"/>
    <lineage>
        <taxon>Bacteria</taxon>
        <taxon>Pseudomonadati</taxon>
        <taxon>Pseudomonadota</taxon>
        <taxon>Alphaproteobacteria</taxon>
        <taxon>Rhodobacterales</taxon>
        <taxon>Paracoccaceae</taxon>
        <taxon>Paracoccus</taxon>
    </lineage>
</organism>
<dbReference type="Gene3D" id="3.20.20.150">
    <property type="entry name" value="Divalent-metal-dependent TIM barrel enzymes"/>
    <property type="match status" value="1"/>
</dbReference>
<dbReference type="OrthoDB" id="9798407at2"/>
<name>A0A1G7FB88_9RHOB</name>